<protein>
    <submittedName>
        <fullName evidence="1">Uncharacterized protein</fullName>
    </submittedName>
</protein>
<sequence>MMDRVRRDLGKISALGGFSAGLNEILTAQSARGLFFSSVAIVLGALLTVAEFEEIVARHGSADAKRRLGNFVEDLALYSSFVRAAFSFVAAMCLATRAGLFVGAVVVLMVAQSLSLVFASELVAQSVRSAQGYLPVRRTGDDLVEPYVDGSPARGEKKGVRFGDGAAPGAFAAAAHGHDHDVVGDAAGVVETKHDGSTITI</sequence>
<evidence type="ECO:0000313" key="1">
    <source>
        <dbReference type="EMBL" id="KAK7249282.1"/>
    </source>
</evidence>
<keyword evidence="2" id="KW-1185">Reference proteome</keyword>
<accession>A0ABR1G7J2</accession>
<evidence type="ECO:0000313" key="2">
    <source>
        <dbReference type="Proteomes" id="UP001363151"/>
    </source>
</evidence>
<gene>
    <name evidence="1" type="ORF">SO694_00047127</name>
</gene>
<dbReference type="EMBL" id="JBBJCI010000080">
    <property type="protein sequence ID" value="KAK7249282.1"/>
    <property type="molecule type" value="Genomic_DNA"/>
</dbReference>
<comment type="caution">
    <text evidence="1">The sequence shown here is derived from an EMBL/GenBank/DDBJ whole genome shotgun (WGS) entry which is preliminary data.</text>
</comment>
<name>A0ABR1G7J2_AURAN</name>
<dbReference type="Proteomes" id="UP001363151">
    <property type="component" value="Unassembled WGS sequence"/>
</dbReference>
<reference evidence="1 2" key="1">
    <citation type="submission" date="2024-03" db="EMBL/GenBank/DDBJ databases">
        <title>Aureococcus anophagefferens CCMP1851 and Kratosvirus quantuckense: Draft genome of a second virus-susceptible host strain in the model system.</title>
        <authorList>
            <person name="Chase E."/>
            <person name="Truchon A.R."/>
            <person name="Schepens W."/>
            <person name="Wilhelm S.W."/>
        </authorList>
    </citation>
    <scope>NUCLEOTIDE SEQUENCE [LARGE SCALE GENOMIC DNA]</scope>
    <source>
        <strain evidence="1 2">CCMP1851</strain>
    </source>
</reference>
<organism evidence="1 2">
    <name type="scientific">Aureococcus anophagefferens</name>
    <name type="common">Harmful bloom alga</name>
    <dbReference type="NCBI Taxonomy" id="44056"/>
    <lineage>
        <taxon>Eukaryota</taxon>
        <taxon>Sar</taxon>
        <taxon>Stramenopiles</taxon>
        <taxon>Ochrophyta</taxon>
        <taxon>Pelagophyceae</taxon>
        <taxon>Pelagomonadales</taxon>
        <taxon>Pelagomonadaceae</taxon>
        <taxon>Aureococcus</taxon>
    </lineage>
</organism>
<proteinExistence type="predicted"/>
<dbReference type="KEGG" id="aaf:AURANDRAFT_62647"/>